<keyword evidence="2" id="KW-1185">Reference proteome</keyword>
<dbReference type="HOGENOM" id="CLU_623542_0_0_10"/>
<dbReference type="KEGG" id="aas:Aasi_1579"/>
<dbReference type="EMBL" id="CP001102">
    <property type="protein sequence ID" value="ACP20907.1"/>
    <property type="molecule type" value="Genomic_DNA"/>
</dbReference>
<proteinExistence type="predicted"/>
<dbReference type="AlphaFoldDB" id="C3L4I9"/>
<accession>C3L4I9</accession>
<name>C3L4I9_AMOA5</name>
<evidence type="ECO:0000313" key="1">
    <source>
        <dbReference type="EMBL" id="ACP20907.1"/>
    </source>
</evidence>
<reference evidence="1 2" key="1">
    <citation type="journal article" date="2010" name="J. Bacteriol.">
        <title>The genome of the amoeba symbiont 'Candidatus Amoebophilus asiaticus' reveals common mechanisms for host cell interaction among amoeba-associated bacteria.</title>
        <authorList>
            <person name="Schmitz-Esser S."/>
            <person name="Tischler P."/>
            <person name="Arnold R."/>
            <person name="Montanaro J."/>
            <person name="Wagner M."/>
            <person name="Rattei T."/>
            <person name="Horn M."/>
        </authorList>
    </citation>
    <scope>NUCLEOTIDE SEQUENCE [LARGE SCALE GENOMIC DNA]</scope>
    <source>
        <strain evidence="1 2">5a2</strain>
    </source>
</reference>
<protein>
    <submittedName>
        <fullName evidence="1">Uncharacterized protein</fullName>
    </submittedName>
</protein>
<dbReference type="STRING" id="452471.Aasi_1579"/>
<gene>
    <name evidence="1" type="ordered locus">Aasi_1579</name>
</gene>
<sequence length="439" mass="49867">MPDMGSRLSGRQGYYQLALIQKGMEQFLHQLTHAIDVNNPFLTPAIRTRAGHQVNFVQQANHWLALVNENSAPGFSRTLALPVLYPTGRTLGQLERQIIHTVESLLTASSEIQKNLIHIVFPEKALQKKGYVYTGVAMGLEGGGLWSKLKSIGRSIARFACTVVSVAGSVVSTLLTGDLLGAISAGIEAFNMCMQKREARKRAREELNTISNCLEKVGEEALRKVSDVINTEVDRGPKSYMNFDKILAELRKYRGEIVHAKDELEEWRNAHKESNYFLYFQMGEGDKNFQAKVQKDDKIIWAEDIKFYNKKISYARETINKIDKYIEEVKNKCRNQAWKDVEETSRNVDNLNTECVKAIRSDIENLSVSGGLDSLESSYRSMQNQIAANISMFEEWKKQSALSDADKLEIDNKIQRQKDKLAGMQPEKDLLEYAKKRFK</sequence>
<organism evidence="1 2">
    <name type="scientific">Amoebophilus asiaticus (strain 5a2)</name>
    <dbReference type="NCBI Taxonomy" id="452471"/>
    <lineage>
        <taxon>Bacteria</taxon>
        <taxon>Pseudomonadati</taxon>
        <taxon>Bacteroidota</taxon>
        <taxon>Cytophagia</taxon>
        <taxon>Cytophagales</taxon>
        <taxon>Amoebophilaceae</taxon>
        <taxon>Candidatus Amoebophilus</taxon>
    </lineage>
</organism>
<evidence type="ECO:0000313" key="2">
    <source>
        <dbReference type="Proteomes" id="UP000001227"/>
    </source>
</evidence>
<dbReference type="Proteomes" id="UP000001227">
    <property type="component" value="Chromosome"/>
</dbReference>